<keyword evidence="4" id="KW-1185">Reference proteome</keyword>
<evidence type="ECO:0000256" key="2">
    <source>
        <dbReference type="SAM" id="Phobius"/>
    </source>
</evidence>
<evidence type="ECO:0000256" key="1">
    <source>
        <dbReference type="SAM" id="Coils"/>
    </source>
</evidence>
<keyword evidence="2" id="KW-1133">Transmembrane helix</keyword>
<feature type="coiled-coil region" evidence="1">
    <location>
        <begin position="324"/>
        <end position="398"/>
    </location>
</feature>
<name>A0A7X2T4R0_9FIRM</name>
<dbReference type="AlphaFoldDB" id="A0A7X2T4R0"/>
<accession>A0A7X2T4R0</accession>
<organism evidence="3 4">
    <name type="scientific">Floccifex porci</name>
    <dbReference type="NCBI Taxonomy" id="2606629"/>
    <lineage>
        <taxon>Bacteria</taxon>
        <taxon>Bacillati</taxon>
        <taxon>Bacillota</taxon>
        <taxon>Erysipelotrichia</taxon>
        <taxon>Erysipelotrichales</taxon>
        <taxon>Erysipelotrichaceae</taxon>
        <taxon>Floccifex</taxon>
    </lineage>
</organism>
<evidence type="ECO:0000313" key="4">
    <source>
        <dbReference type="Proteomes" id="UP000470082"/>
    </source>
</evidence>
<keyword evidence="2" id="KW-0812">Transmembrane</keyword>
<proteinExistence type="predicted"/>
<protein>
    <submittedName>
        <fullName evidence="3">Uncharacterized protein</fullName>
    </submittedName>
</protein>
<keyword evidence="2" id="KW-0472">Membrane</keyword>
<comment type="caution">
    <text evidence="3">The sequence shown here is derived from an EMBL/GenBank/DDBJ whole genome shotgun (WGS) entry which is preliminary data.</text>
</comment>
<dbReference type="SUPFAM" id="SSF63825">
    <property type="entry name" value="YWTD domain"/>
    <property type="match status" value="1"/>
</dbReference>
<sequence length="481" mass="55955">MEKKRKRRIVLLIVLVLIITYIGYRYYAYSYRYGTEPETDLVNTSTEPLLTEEQLIKNLSKYEDLSTLNVNNLSQTSYVIPGLLATKTMAGDNASDFSMCTSMTPQGICVTENYLFISAYCHTHSHNSVLYMMDKNSHQFIKEIVLSGKPHAGNIAYDDIHNNIWIACTGENLITGEKSAYLNSVSLSDIEEYNFDETKKPIAYNQKYMIDGFRSASFISFYRNNLFVGHYYEGEWKDSYVVRFPLNDEGGLETKTVFGNKEIAYGKEKAIIDQYCQGVYFDTGYCVLMQSSGTKDSKVQSFVNSQFQQDVEEMIDLDEQYKLYMKQKEVIQNLEDSLLQKEQELEHLKEEIEDLNEKKEFLMEDEDKEGYQELIEDLSKLKQNKNELELEILSIKKEKNLEMSSLIDFDEKAYQKRLKESKEYTLKDEQADRTFVFPARLEQAMISNYGNYEVYLLFESGAYSYRAQKSVDIVDRVIVWG</sequence>
<reference evidence="3 4" key="1">
    <citation type="submission" date="2019-08" db="EMBL/GenBank/DDBJ databases">
        <title>In-depth cultivation of the pig gut microbiome towards novel bacterial diversity and tailored functional studies.</title>
        <authorList>
            <person name="Wylensek D."/>
            <person name="Hitch T.C.A."/>
            <person name="Clavel T."/>
        </authorList>
    </citation>
    <scope>NUCLEOTIDE SEQUENCE [LARGE SCALE GENOMIC DNA]</scope>
    <source>
        <strain evidence="3 4">LKV-178-WT-2G</strain>
    </source>
</reference>
<dbReference type="CDD" id="cd14686">
    <property type="entry name" value="bZIP"/>
    <property type="match status" value="1"/>
</dbReference>
<dbReference type="Proteomes" id="UP000470082">
    <property type="component" value="Unassembled WGS sequence"/>
</dbReference>
<feature type="transmembrane region" description="Helical" evidence="2">
    <location>
        <begin position="9"/>
        <end position="27"/>
    </location>
</feature>
<gene>
    <name evidence="3" type="ORF">FYJ50_08395</name>
</gene>
<evidence type="ECO:0000313" key="3">
    <source>
        <dbReference type="EMBL" id="MSS02106.1"/>
    </source>
</evidence>
<keyword evidence="1" id="KW-0175">Coiled coil</keyword>
<dbReference type="EMBL" id="VUMM01000020">
    <property type="protein sequence ID" value="MSS02106.1"/>
    <property type="molecule type" value="Genomic_DNA"/>
</dbReference>
<dbReference type="RefSeq" id="WP_154461008.1">
    <property type="nucleotide sequence ID" value="NZ_VUMM01000020.1"/>
</dbReference>